<proteinExistence type="predicted"/>
<organism evidence="2 3">
    <name type="scientific">Actinomadura livida</name>
    <dbReference type="NCBI Taxonomy" id="79909"/>
    <lineage>
        <taxon>Bacteria</taxon>
        <taxon>Bacillati</taxon>
        <taxon>Actinomycetota</taxon>
        <taxon>Actinomycetes</taxon>
        <taxon>Streptosporangiales</taxon>
        <taxon>Thermomonosporaceae</taxon>
        <taxon>Actinomadura</taxon>
    </lineage>
</organism>
<evidence type="ECO:0000313" key="2">
    <source>
        <dbReference type="EMBL" id="GAA0582818.1"/>
    </source>
</evidence>
<feature type="region of interest" description="Disordered" evidence="1">
    <location>
        <begin position="61"/>
        <end position="80"/>
    </location>
</feature>
<protein>
    <submittedName>
        <fullName evidence="2">Uncharacterized protein</fullName>
    </submittedName>
</protein>
<name>A0ABN1F5D0_9ACTN</name>
<sequence>MVWTALRIAHLDLDFEVQGATELVDRLTVMAARLLGKPGIADEHHRQDVLPRVSRVPTAQRHDAGMVIVRQDHPPRSRLP</sequence>
<keyword evidence="3" id="KW-1185">Reference proteome</keyword>
<dbReference type="Proteomes" id="UP001501427">
    <property type="component" value="Unassembled WGS sequence"/>
</dbReference>
<comment type="caution">
    <text evidence="2">The sequence shown here is derived from an EMBL/GenBank/DDBJ whole genome shotgun (WGS) entry which is preliminary data.</text>
</comment>
<evidence type="ECO:0000256" key="1">
    <source>
        <dbReference type="SAM" id="MobiDB-lite"/>
    </source>
</evidence>
<accession>A0ABN1F5D0</accession>
<evidence type="ECO:0000313" key="3">
    <source>
        <dbReference type="Proteomes" id="UP001501427"/>
    </source>
</evidence>
<gene>
    <name evidence="2" type="ORF">GCM10009546_51490</name>
</gene>
<reference evidence="2 3" key="1">
    <citation type="journal article" date="2019" name="Int. J. Syst. Evol. Microbiol.">
        <title>The Global Catalogue of Microorganisms (GCM) 10K type strain sequencing project: providing services to taxonomists for standard genome sequencing and annotation.</title>
        <authorList>
            <consortium name="The Broad Institute Genomics Platform"/>
            <consortium name="The Broad Institute Genome Sequencing Center for Infectious Disease"/>
            <person name="Wu L."/>
            <person name="Ma J."/>
        </authorList>
    </citation>
    <scope>NUCLEOTIDE SEQUENCE [LARGE SCALE GENOMIC DNA]</scope>
    <source>
        <strain evidence="2 3">JCM 10667</strain>
    </source>
</reference>
<dbReference type="EMBL" id="BAAAHD010000056">
    <property type="protein sequence ID" value="GAA0582818.1"/>
    <property type="molecule type" value="Genomic_DNA"/>
</dbReference>